<dbReference type="Proteomes" id="UP001239445">
    <property type="component" value="Unassembled WGS sequence"/>
</dbReference>
<feature type="compositionally biased region" description="Basic residues" evidence="1">
    <location>
        <begin position="114"/>
        <end position="136"/>
    </location>
</feature>
<sequence>MRSSTLKLGCLSPQSLDCSNCGTYPFHPQIIDDMDQIAETMESPSASPLAAQKIFESLPTRPNPDMGLSEHDGSVLLDEEQRPVSPKAAKETSDDVAASPENENLDSPTEIKKPPNRKTRNRERQRAKRALKRQSKRASEPVKSQSASDGAKEDKDKRHRPTQAERSMAFFMTMYKWSCIFVQRDNLLPYLTMGKKVDHETADIISRVIRECWLGDEQPLEFESVEQMEQFVNFKAKEAQYFEKQLALAPPLQDEVWTEYFAGLGKAEPQVSVKEALGGPADFLRDNILPCLKAQVDSLRARAVKARALCDKKEELSKKWDRQQHFRSEVQGLRRFQAHILPICPAWKEVGAEIARLRKEMLQPHDLQALYQSMKLKTEEYSSVLGRTTTKVV</sequence>
<protein>
    <submittedName>
        <fullName evidence="2">Uncharacterized protein</fullName>
    </submittedName>
</protein>
<keyword evidence="3" id="KW-1185">Reference proteome</keyword>
<accession>A0AAJ0B4Y2</accession>
<proteinExistence type="predicted"/>
<gene>
    <name evidence="2" type="ORF">QBC47DRAFT_391596</name>
</gene>
<reference evidence="2" key="1">
    <citation type="submission" date="2023-06" db="EMBL/GenBank/DDBJ databases">
        <title>Genome-scale phylogeny and comparative genomics of the fungal order Sordariales.</title>
        <authorList>
            <consortium name="Lawrence Berkeley National Laboratory"/>
            <person name="Hensen N."/>
            <person name="Bonometti L."/>
            <person name="Westerberg I."/>
            <person name="Brannstrom I.O."/>
            <person name="Guillou S."/>
            <person name="Cros-Aarteil S."/>
            <person name="Calhoun S."/>
            <person name="Haridas S."/>
            <person name="Kuo A."/>
            <person name="Mondo S."/>
            <person name="Pangilinan J."/>
            <person name="Riley R."/>
            <person name="Labutti K."/>
            <person name="Andreopoulos B."/>
            <person name="Lipzen A."/>
            <person name="Chen C."/>
            <person name="Yanf M."/>
            <person name="Daum C."/>
            <person name="Ng V."/>
            <person name="Clum A."/>
            <person name="Steindorff A."/>
            <person name="Ohm R."/>
            <person name="Martin F."/>
            <person name="Silar P."/>
            <person name="Natvig D."/>
            <person name="Lalanne C."/>
            <person name="Gautier V."/>
            <person name="Ament-Velasquez S.L."/>
            <person name="Kruys A."/>
            <person name="Hutchinson M.I."/>
            <person name="Powell A.J."/>
            <person name="Barry K."/>
            <person name="Miller A.N."/>
            <person name="Grigoriev I.V."/>
            <person name="Debuchy R."/>
            <person name="Gladieux P."/>
            <person name="Thoren M.H."/>
            <person name="Johannesson H."/>
        </authorList>
    </citation>
    <scope>NUCLEOTIDE SEQUENCE</scope>
    <source>
        <strain evidence="2">PSN4</strain>
    </source>
</reference>
<evidence type="ECO:0000313" key="3">
    <source>
        <dbReference type="Proteomes" id="UP001239445"/>
    </source>
</evidence>
<organism evidence="2 3">
    <name type="scientific">Echria macrotheca</name>
    <dbReference type="NCBI Taxonomy" id="438768"/>
    <lineage>
        <taxon>Eukaryota</taxon>
        <taxon>Fungi</taxon>
        <taxon>Dikarya</taxon>
        <taxon>Ascomycota</taxon>
        <taxon>Pezizomycotina</taxon>
        <taxon>Sordariomycetes</taxon>
        <taxon>Sordariomycetidae</taxon>
        <taxon>Sordariales</taxon>
        <taxon>Schizotheciaceae</taxon>
        <taxon>Echria</taxon>
    </lineage>
</organism>
<evidence type="ECO:0000313" key="2">
    <source>
        <dbReference type="EMBL" id="KAK1751300.1"/>
    </source>
</evidence>
<dbReference type="AlphaFoldDB" id="A0AAJ0B4Y2"/>
<dbReference type="EMBL" id="MU839842">
    <property type="protein sequence ID" value="KAK1751300.1"/>
    <property type="molecule type" value="Genomic_DNA"/>
</dbReference>
<name>A0AAJ0B4Y2_9PEZI</name>
<feature type="region of interest" description="Disordered" evidence="1">
    <location>
        <begin position="79"/>
        <end position="162"/>
    </location>
</feature>
<evidence type="ECO:0000256" key="1">
    <source>
        <dbReference type="SAM" id="MobiDB-lite"/>
    </source>
</evidence>
<comment type="caution">
    <text evidence="2">The sequence shown here is derived from an EMBL/GenBank/DDBJ whole genome shotgun (WGS) entry which is preliminary data.</text>
</comment>